<dbReference type="Proteomes" id="UP001145069">
    <property type="component" value="Unassembled WGS sequence"/>
</dbReference>
<dbReference type="GO" id="GO:0000160">
    <property type="term" value="P:phosphorelay signal transduction system"/>
    <property type="evidence" value="ECO:0007669"/>
    <property type="project" value="InterPro"/>
</dbReference>
<dbReference type="SMART" id="SM00448">
    <property type="entry name" value="REC"/>
    <property type="match status" value="1"/>
</dbReference>
<evidence type="ECO:0000313" key="5">
    <source>
        <dbReference type="Proteomes" id="UP001145069"/>
    </source>
</evidence>
<dbReference type="AlphaFoldDB" id="A0A9X3WG24"/>
<name>A0A9X3WG24_9BACI</name>
<evidence type="ECO:0000313" key="4">
    <source>
        <dbReference type="EMBL" id="MDC3416789.1"/>
    </source>
</evidence>
<dbReference type="RefSeq" id="WP_272445806.1">
    <property type="nucleotide sequence ID" value="NZ_JAMQKC010000004.1"/>
</dbReference>
<reference evidence="4" key="1">
    <citation type="submission" date="2022-06" db="EMBL/GenBank/DDBJ databases">
        <title>Aquibacillus sp. a new bacterium isolated from soil saline samples.</title>
        <authorList>
            <person name="Galisteo C."/>
            <person name="De La Haba R."/>
            <person name="Sanchez-Porro C."/>
            <person name="Ventosa A."/>
        </authorList>
    </citation>
    <scope>NUCLEOTIDE SEQUENCE</scope>
    <source>
        <strain evidence="4">3ASR75-54</strain>
    </source>
</reference>
<feature type="domain" description="Response regulatory" evidence="3">
    <location>
        <begin position="4"/>
        <end position="118"/>
    </location>
</feature>
<sequence>MNKTVMIVDDQLGIRLLLEEIVKSDGHEVVSLENAKEALDTLQTTNPDLLIVDFKLPIMDGHALIAKLEEQGKYIPTILMSGLADEAAKKVEGSKIVKEVFAKPFNIEDARRTINRLLQE</sequence>
<dbReference type="PROSITE" id="PS50110">
    <property type="entry name" value="RESPONSE_REGULATORY"/>
    <property type="match status" value="1"/>
</dbReference>
<keyword evidence="1 2" id="KW-0597">Phosphoprotein</keyword>
<dbReference type="Pfam" id="PF00072">
    <property type="entry name" value="Response_reg"/>
    <property type="match status" value="1"/>
</dbReference>
<dbReference type="EMBL" id="JAMQKC010000004">
    <property type="protein sequence ID" value="MDC3416789.1"/>
    <property type="molecule type" value="Genomic_DNA"/>
</dbReference>
<dbReference type="InterPro" id="IPR011006">
    <property type="entry name" value="CheY-like_superfamily"/>
</dbReference>
<protein>
    <submittedName>
        <fullName evidence="4">Response regulator</fullName>
    </submittedName>
</protein>
<comment type="caution">
    <text evidence="4">The sequence shown here is derived from an EMBL/GenBank/DDBJ whole genome shotgun (WGS) entry which is preliminary data.</text>
</comment>
<keyword evidence="5" id="KW-1185">Reference proteome</keyword>
<evidence type="ECO:0000256" key="2">
    <source>
        <dbReference type="PROSITE-ProRule" id="PRU00169"/>
    </source>
</evidence>
<evidence type="ECO:0000259" key="3">
    <source>
        <dbReference type="PROSITE" id="PS50110"/>
    </source>
</evidence>
<dbReference type="CDD" id="cd00156">
    <property type="entry name" value="REC"/>
    <property type="match status" value="1"/>
</dbReference>
<dbReference type="InterPro" id="IPR001789">
    <property type="entry name" value="Sig_transdc_resp-reg_receiver"/>
</dbReference>
<evidence type="ECO:0000256" key="1">
    <source>
        <dbReference type="ARBA" id="ARBA00022553"/>
    </source>
</evidence>
<dbReference type="InterPro" id="IPR050595">
    <property type="entry name" value="Bact_response_regulator"/>
</dbReference>
<dbReference type="PANTHER" id="PTHR44591:SF3">
    <property type="entry name" value="RESPONSE REGULATORY DOMAIN-CONTAINING PROTEIN"/>
    <property type="match status" value="1"/>
</dbReference>
<feature type="modified residue" description="4-aspartylphosphate" evidence="2">
    <location>
        <position position="53"/>
    </location>
</feature>
<dbReference type="Gene3D" id="3.40.50.2300">
    <property type="match status" value="1"/>
</dbReference>
<dbReference type="PANTHER" id="PTHR44591">
    <property type="entry name" value="STRESS RESPONSE REGULATOR PROTEIN 1"/>
    <property type="match status" value="1"/>
</dbReference>
<accession>A0A9X3WG24</accession>
<proteinExistence type="predicted"/>
<organism evidence="4 5">
    <name type="scientific">Aquibacillus salsiterrae</name>
    <dbReference type="NCBI Taxonomy" id="2950439"/>
    <lineage>
        <taxon>Bacteria</taxon>
        <taxon>Bacillati</taxon>
        <taxon>Bacillota</taxon>
        <taxon>Bacilli</taxon>
        <taxon>Bacillales</taxon>
        <taxon>Bacillaceae</taxon>
        <taxon>Aquibacillus</taxon>
    </lineage>
</organism>
<dbReference type="SUPFAM" id="SSF52172">
    <property type="entry name" value="CheY-like"/>
    <property type="match status" value="1"/>
</dbReference>
<gene>
    <name evidence="4" type="ORF">NC799_07635</name>
</gene>